<evidence type="ECO:0000313" key="2">
    <source>
        <dbReference type="Proteomes" id="UP000790709"/>
    </source>
</evidence>
<dbReference type="Proteomes" id="UP000790709">
    <property type="component" value="Unassembled WGS sequence"/>
</dbReference>
<proteinExistence type="predicted"/>
<name>A0ACB8C0B0_9AGAM</name>
<accession>A0ACB8C0B0</accession>
<protein>
    <submittedName>
        <fullName evidence="1">Uncharacterized protein</fullName>
    </submittedName>
</protein>
<organism evidence="1 2">
    <name type="scientific">Leucogyrophana mollusca</name>
    <dbReference type="NCBI Taxonomy" id="85980"/>
    <lineage>
        <taxon>Eukaryota</taxon>
        <taxon>Fungi</taxon>
        <taxon>Dikarya</taxon>
        <taxon>Basidiomycota</taxon>
        <taxon>Agaricomycotina</taxon>
        <taxon>Agaricomycetes</taxon>
        <taxon>Agaricomycetidae</taxon>
        <taxon>Boletales</taxon>
        <taxon>Boletales incertae sedis</taxon>
        <taxon>Leucogyrophana</taxon>
    </lineage>
</organism>
<sequence length="181" mass="20440">MDWLRYRCIARNESDTASSTCLHCHERIHKMHVLLHGPHPVRPGASGRPLAPAICRPLEKMEATTSSQYNKLSGGSVRRRHGAMEEGWELIQHIPQPTECQLLQPVTFHMLALIVMTFPTFKRRAANRAPPPGHRITPGLTMNLHALRIRPRSHCHASFVSCWLLRPECDAIKCAPIIAMP</sequence>
<dbReference type="EMBL" id="MU266327">
    <property type="protein sequence ID" value="KAH7931174.1"/>
    <property type="molecule type" value="Genomic_DNA"/>
</dbReference>
<evidence type="ECO:0000313" key="1">
    <source>
        <dbReference type="EMBL" id="KAH7931174.1"/>
    </source>
</evidence>
<reference evidence="1" key="1">
    <citation type="journal article" date="2021" name="New Phytol.">
        <title>Evolutionary innovations through gain and loss of genes in the ectomycorrhizal Boletales.</title>
        <authorList>
            <person name="Wu G."/>
            <person name="Miyauchi S."/>
            <person name="Morin E."/>
            <person name="Kuo A."/>
            <person name="Drula E."/>
            <person name="Varga T."/>
            <person name="Kohler A."/>
            <person name="Feng B."/>
            <person name="Cao Y."/>
            <person name="Lipzen A."/>
            <person name="Daum C."/>
            <person name="Hundley H."/>
            <person name="Pangilinan J."/>
            <person name="Johnson J."/>
            <person name="Barry K."/>
            <person name="LaButti K."/>
            <person name="Ng V."/>
            <person name="Ahrendt S."/>
            <person name="Min B."/>
            <person name="Choi I.G."/>
            <person name="Park H."/>
            <person name="Plett J.M."/>
            <person name="Magnuson J."/>
            <person name="Spatafora J.W."/>
            <person name="Nagy L.G."/>
            <person name="Henrissat B."/>
            <person name="Grigoriev I.V."/>
            <person name="Yang Z.L."/>
            <person name="Xu J."/>
            <person name="Martin F.M."/>
        </authorList>
    </citation>
    <scope>NUCLEOTIDE SEQUENCE</scope>
    <source>
        <strain evidence="1">KUC20120723A-06</strain>
    </source>
</reference>
<keyword evidence="2" id="KW-1185">Reference proteome</keyword>
<comment type="caution">
    <text evidence="1">The sequence shown here is derived from an EMBL/GenBank/DDBJ whole genome shotgun (WGS) entry which is preliminary data.</text>
</comment>
<gene>
    <name evidence="1" type="ORF">BV22DRAFT_3570</name>
</gene>